<keyword evidence="4 8" id="KW-0812">Transmembrane</keyword>
<name>A0ABW2Q292_9MICO</name>
<dbReference type="PANTHER" id="PTHR48086:SF7">
    <property type="entry name" value="SODIUM-SOLUTE SYMPORTER-RELATED"/>
    <property type="match status" value="1"/>
</dbReference>
<evidence type="ECO:0000256" key="8">
    <source>
        <dbReference type="SAM" id="Phobius"/>
    </source>
</evidence>
<protein>
    <submittedName>
        <fullName evidence="9">Sodium:solute symporter</fullName>
    </submittedName>
</protein>
<organism evidence="9 10">
    <name type="scientific">Georgenia alba</name>
    <dbReference type="NCBI Taxonomy" id="2233858"/>
    <lineage>
        <taxon>Bacteria</taxon>
        <taxon>Bacillati</taxon>
        <taxon>Actinomycetota</taxon>
        <taxon>Actinomycetes</taxon>
        <taxon>Micrococcales</taxon>
        <taxon>Bogoriellaceae</taxon>
        <taxon>Georgenia</taxon>
    </lineage>
</organism>
<feature type="transmembrane region" description="Helical" evidence="8">
    <location>
        <begin position="358"/>
        <end position="377"/>
    </location>
</feature>
<feature type="transmembrane region" description="Helical" evidence="8">
    <location>
        <begin position="304"/>
        <end position="337"/>
    </location>
</feature>
<dbReference type="RefSeq" id="WP_382390257.1">
    <property type="nucleotide sequence ID" value="NZ_JBHTCQ010000001.1"/>
</dbReference>
<dbReference type="CDD" id="cd10322">
    <property type="entry name" value="SLC5sbd"/>
    <property type="match status" value="1"/>
</dbReference>
<keyword evidence="3" id="KW-0813">Transport</keyword>
<comment type="caution">
    <text evidence="9">The sequence shown here is derived from an EMBL/GenBank/DDBJ whole genome shotgun (WGS) entry which is preliminary data.</text>
</comment>
<reference evidence="10" key="1">
    <citation type="journal article" date="2019" name="Int. J. Syst. Evol. Microbiol.">
        <title>The Global Catalogue of Microorganisms (GCM) 10K type strain sequencing project: providing services to taxonomists for standard genome sequencing and annotation.</title>
        <authorList>
            <consortium name="The Broad Institute Genomics Platform"/>
            <consortium name="The Broad Institute Genome Sequencing Center for Infectious Disease"/>
            <person name="Wu L."/>
            <person name="Ma J."/>
        </authorList>
    </citation>
    <scope>NUCLEOTIDE SEQUENCE [LARGE SCALE GENOMIC DNA]</scope>
    <source>
        <strain evidence="10">JCM 1490</strain>
    </source>
</reference>
<feature type="transmembrane region" description="Helical" evidence="8">
    <location>
        <begin position="437"/>
        <end position="455"/>
    </location>
</feature>
<evidence type="ECO:0000256" key="3">
    <source>
        <dbReference type="ARBA" id="ARBA00022448"/>
    </source>
</evidence>
<dbReference type="PANTHER" id="PTHR48086">
    <property type="entry name" value="SODIUM/PROLINE SYMPORTER-RELATED"/>
    <property type="match status" value="1"/>
</dbReference>
<evidence type="ECO:0000256" key="1">
    <source>
        <dbReference type="ARBA" id="ARBA00004141"/>
    </source>
</evidence>
<sequence>MQTVHVVILVLYVLVMIGTGVWFTRRKKVQTGDDFVFAGRSLPLVVMVGTLIATWVGSGSIIGGASFAFSYGPLAAIVYNLGAPAGMVVLFFLARRIRASEAYTVPQILENRFGIPVRLVASAITLLAYVGITSYQFTGGGRIIALVTPLSPGEGAIVCAAVITFLALGGGLKSVAWSDFLSAVVIIASLIVALPIILGEVGGFSGWWEGLPDHAHTMSGGLTGVQLLGYFLPTFLLIISDQNMYQRLGAAKNPAEARKSMVGMFLASLLITVPIVLLATSSSVLQPNLTPDDAVLSLGSEGFLPTVLGGLLLAGALAFIITTGSSFLLSVAGNVVYDGFQRFSTETLDDRRRIRIHRVTILVIAAVAYVLGTYFPTVLVIQMYSYTVYGVALVPALFAGFFWRRATTAGVLTSMALGVVVTIGWEQLGRPDEVNSVIISLPVAVLALVLVSLVTRPARTLPVASAAATPTTESKEN</sequence>
<dbReference type="InterPro" id="IPR038377">
    <property type="entry name" value="Na/Glc_symporter_sf"/>
</dbReference>
<feature type="transmembrane region" description="Helical" evidence="8">
    <location>
        <begin position="180"/>
        <end position="198"/>
    </location>
</feature>
<dbReference type="InterPro" id="IPR001734">
    <property type="entry name" value="Na/solute_symporter"/>
</dbReference>
<dbReference type="Pfam" id="PF00474">
    <property type="entry name" value="SSF"/>
    <property type="match status" value="1"/>
</dbReference>
<evidence type="ECO:0000256" key="6">
    <source>
        <dbReference type="ARBA" id="ARBA00023136"/>
    </source>
</evidence>
<dbReference type="EMBL" id="JBHTCQ010000001">
    <property type="protein sequence ID" value="MFC7403623.1"/>
    <property type="molecule type" value="Genomic_DNA"/>
</dbReference>
<dbReference type="PROSITE" id="PS50283">
    <property type="entry name" value="NA_SOLUT_SYMP_3"/>
    <property type="match status" value="1"/>
</dbReference>
<dbReference type="Gene3D" id="1.20.1730.10">
    <property type="entry name" value="Sodium/glucose cotransporter"/>
    <property type="match status" value="1"/>
</dbReference>
<feature type="transmembrane region" description="Helical" evidence="8">
    <location>
        <begin position="6"/>
        <end position="23"/>
    </location>
</feature>
<evidence type="ECO:0000256" key="2">
    <source>
        <dbReference type="ARBA" id="ARBA00006434"/>
    </source>
</evidence>
<gene>
    <name evidence="9" type="ORF">ACFQQL_00775</name>
</gene>
<dbReference type="Proteomes" id="UP001596455">
    <property type="component" value="Unassembled WGS sequence"/>
</dbReference>
<evidence type="ECO:0000313" key="9">
    <source>
        <dbReference type="EMBL" id="MFC7403623.1"/>
    </source>
</evidence>
<keyword evidence="6 8" id="KW-0472">Membrane</keyword>
<keyword evidence="10" id="KW-1185">Reference proteome</keyword>
<evidence type="ECO:0000256" key="5">
    <source>
        <dbReference type="ARBA" id="ARBA00022989"/>
    </source>
</evidence>
<accession>A0ABW2Q292</accession>
<comment type="subcellular location">
    <subcellularLocation>
        <location evidence="1">Membrane</location>
        <topology evidence="1">Multi-pass membrane protein</topology>
    </subcellularLocation>
</comment>
<feature type="transmembrane region" description="Helical" evidence="8">
    <location>
        <begin position="409"/>
        <end position="425"/>
    </location>
</feature>
<evidence type="ECO:0000256" key="4">
    <source>
        <dbReference type="ARBA" id="ARBA00022692"/>
    </source>
</evidence>
<feature type="transmembrane region" description="Helical" evidence="8">
    <location>
        <begin position="74"/>
        <end position="94"/>
    </location>
</feature>
<feature type="transmembrane region" description="Helical" evidence="8">
    <location>
        <begin position="218"/>
        <end position="240"/>
    </location>
</feature>
<feature type="transmembrane region" description="Helical" evidence="8">
    <location>
        <begin position="261"/>
        <end position="284"/>
    </location>
</feature>
<dbReference type="InterPro" id="IPR050277">
    <property type="entry name" value="Sodium:Solute_Symporter"/>
</dbReference>
<feature type="transmembrane region" description="Helical" evidence="8">
    <location>
        <begin position="44"/>
        <end position="68"/>
    </location>
</feature>
<evidence type="ECO:0000313" key="10">
    <source>
        <dbReference type="Proteomes" id="UP001596455"/>
    </source>
</evidence>
<evidence type="ECO:0000256" key="7">
    <source>
        <dbReference type="RuleBase" id="RU362091"/>
    </source>
</evidence>
<proteinExistence type="inferred from homology"/>
<comment type="similarity">
    <text evidence="2 7">Belongs to the sodium:solute symporter (SSF) (TC 2.A.21) family.</text>
</comment>
<feature type="transmembrane region" description="Helical" evidence="8">
    <location>
        <begin position="383"/>
        <end position="402"/>
    </location>
</feature>
<keyword evidence="5 8" id="KW-1133">Transmembrane helix</keyword>
<feature type="transmembrane region" description="Helical" evidence="8">
    <location>
        <begin position="115"/>
        <end position="137"/>
    </location>
</feature>
<feature type="transmembrane region" description="Helical" evidence="8">
    <location>
        <begin position="143"/>
        <end position="168"/>
    </location>
</feature>